<protein>
    <submittedName>
        <fullName evidence="1">Uncharacterized protein</fullName>
    </submittedName>
</protein>
<name>A0A4Q8M8J2_9GAMM</name>
<evidence type="ECO:0000313" key="1">
    <source>
        <dbReference type="EMBL" id="TAA45647.1"/>
    </source>
</evidence>
<dbReference type="RefSeq" id="WP_130533739.1">
    <property type="nucleotide sequence ID" value="NZ_SHMG01000002.1"/>
</dbReference>
<gene>
    <name evidence="1" type="ORF">EA655_05520</name>
</gene>
<organism evidence="1 2">
    <name type="scientific">Pseudoxanthomonas winnipegensis</name>
    <dbReference type="NCBI Taxonomy" id="2480810"/>
    <lineage>
        <taxon>Bacteria</taxon>
        <taxon>Pseudomonadati</taxon>
        <taxon>Pseudomonadota</taxon>
        <taxon>Gammaproteobacteria</taxon>
        <taxon>Lysobacterales</taxon>
        <taxon>Lysobacteraceae</taxon>
        <taxon>Pseudoxanthomonas</taxon>
    </lineage>
</organism>
<dbReference type="Proteomes" id="UP000294164">
    <property type="component" value="Unassembled WGS sequence"/>
</dbReference>
<dbReference type="EMBL" id="SHMG01000002">
    <property type="protein sequence ID" value="TAA45647.1"/>
    <property type="molecule type" value="Genomic_DNA"/>
</dbReference>
<dbReference type="AlphaFoldDB" id="A0A4Q8M8J2"/>
<sequence>MNADVVFADAAADLFAELGVAALVVRGADAPVPVLIIVQRDQERIGEYGTAATRVDTVAFRVDEWTPRAGDLVTWADRLGTHARKVDGLPDNDGFVATAVLHG</sequence>
<reference evidence="1 2" key="1">
    <citation type="submission" date="2019-02" db="EMBL/GenBank/DDBJ databases">
        <title>WGS of Pseudoxanthomonas species novum from clinical isolates.</title>
        <authorList>
            <person name="Bernier A.-M."/>
            <person name="Bernard K."/>
            <person name="Vachon A."/>
        </authorList>
    </citation>
    <scope>NUCLEOTIDE SEQUENCE [LARGE SCALE GENOMIC DNA]</scope>
    <source>
        <strain evidence="1 2">NML130969</strain>
    </source>
</reference>
<proteinExistence type="predicted"/>
<comment type="caution">
    <text evidence="1">The sequence shown here is derived from an EMBL/GenBank/DDBJ whole genome shotgun (WGS) entry which is preliminary data.</text>
</comment>
<evidence type="ECO:0000313" key="2">
    <source>
        <dbReference type="Proteomes" id="UP000294164"/>
    </source>
</evidence>
<dbReference type="OrthoDB" id="6025304at2"/>
<accession>A0A4Q8M8J2</accession>